<proteinExistence type="predicted"/>
<feature type="signal peptide" evidence="1">
    <location>
        <begin position="1"/>
        <end position="19"/>
    </location>
</feature>
<keyword evidence="3" id="KW-1185">Reference proteome</keyword>
<comment type="caution">
    <text evidence="2">The sequence shown here is derived from an EMBL/GenBank/DDBJ whole genome shotgun (WGS) entry which is preliminary data.</text>
</comment>
<dbReference type="InterPro" id="IPR011047">
    <property type="entry name" value="Quinoprotein_ADH-like_sf"/>
</dbReference>
<gene>
    <name evidence="2" type="ORF">BTO13_10105</name>
</gene>
<dbReference type="AlphaFoldDB" id="A0A2S7WDA1"/>
<dbReference type="PANTHER" id="PTHR42754:SF1">
    <property type="entry name" value="LIPOPROTEIN"/>
    <property type="match status" value="1"/>
</dbReference>
<evidence type="ECO:0000313" key="2">
    <source>
        <dbReference type="EMBL" id="PQJ75557.1"/>
    </source>
</evidence>
<accession>A0A2S7WDA1</accession>
<keyword evidence="1" id="KW-0732">Signal</keyword>
<feature type="chain" id="PRO_5015573260" description="Bulb-type lectin domain-containing protein" evidence="1">
    <location>
        <begin position="20"/>
        <end position="441"/>
    </location>
</feature>
<evidence type="ECO:0000256" key="1">
    <source>
        <dbReference type="SAM" id="SignalP"/>
    </source>
</evidence>
<name>A0A2S7WDA1_9FLAO</name>
<dbReference type="EMBL" id="MSCL01000001">
    <property type="protein sequence ID" value="PQJ75557.1"/>
    <property type="molecule type" value="Genomic_DNA"/>
</dbReference>
<dbReference type="SUPFAM" id="SSF50998">
    <property type="entry name" value="Quinoprotein alcohol dehydrogenase-like"/>
    <property type="match status" value="1"/>
</dbReference>
<dbReference type="Proteomes" id="UP000237608">
    <property type="component" value="Unassembled WGS sequence"/>
</dbReference>
<evidence type="ECO:0000313" key="3">
    <source>
        <dbReference type="Proteomes" id="UP000237608"/>
    </source>
</evidence>
<dbReference type="OrthoDB" id="9811934at2"/>
<reference evidence="2 3" key="1">
    <citation type="submission" date="2016-12" db="EMBL/GenBank/DDBJ databases">
        <title>Trade-off between light-utilization and light-protection in marine flavobacteria.</title>
        <authorList>
            <person name="Kumagai Y."/>
            <person name="Yoshizawa S."/>
            <person name="Kogure K."/>
            <person name="Iwasaki W."/>
        </authorList>
    </citation>
    <scope>NUCLEOTIDE SEQUENCE [LARGE SCALE GENOMIC DNA]</scope>
    <source>
        <strain evidence="2 3">KCTC 22729</strain>
    </source>
</reference>
<organism evidence="2 3">
    <name type="scientific">Polaribacter gangjinensis</name>
    <dbReference type="NCBI Taxonomy" id="574710"/>
    <lineage>
        <taxon>Bacteria</taxon>
        <taxon>Pseudomonadati</taxon>
        <taxon>Bacteroidota</taxon>
        <taxon>Flavobacteriia</taxon>
        <taxon>Flavobacteriales</taxon>
        <taxon>Flavobacteriaceae</taxon>
    </lineage>
</organism>
<evidence type="ECO:0008006" key="4">
    <source>
        <dbReference type="Google" id="ProtNLM"/>
    </source>
</evidence>
<protein>
    <recommendedName>
        <fullName evidence="4">Bulb-type lectin domain-containing protein</fullName>
    </recommendedName>
</protein>
<sequence>MKKLLFFLMLLFIVNCSKNNGIFFPENEENSPKISIVKTFGGSKNDAFQSIVNSTDGGYAILGFTQSNDLDITDKTDESFDYWVLKFSTDDSLIWSKTFGGSEDDRGADLIATNDGGFALFGYSKSIDGDVTENNGDQDFWIIKITANGDISWQKSFGFSGTDTGYAITETNDNGFLLSGVLDVSASGGQGNKSVQKHAGGDVWAIKLDALGNKQWQNYYGGTFTDTPFGITKTNDNGFIICASSDSNDFNISNNKGQYDFWILKIDANGTLIWEKNFGGSEIEEPRGICQTNDGNFMIVGDTRSSNQDVFSNNGAADLWLIKMTSDGNLLWEKTFGGSSFDVGRAIFPSQNGGFLIAGNSRSQNANFTNLGQNDGWILKIDNAGNQVWQQFLGGSENDFLNDIIEMPDNSIIAIGESNSNNELIPINKGFSDGLLIKLKN</sequence>
<dbReference type="PANTHER" id="PTHR42754">
    <property type="entry name" value="ENDOGLUCANASE"/>
    <property type="match status" value="1"/>
</dbReference>